<dbReference type="SUPFAM" id="SSF52091">
    <property type="entry name" value="SpoIIaa-like"/>
    <property type="match status" value="1"/>
</dbReference>
<dbReference type="OrthoDB" id="5298269at2"/>
<feature type="region of interest" description="Disordered" evidence="1">
    <location>
        <begin position="1"/>
        <end position="22"/>
    </location>
</feature>
<evidence type="ECO:0000313" key="3">
    <source>
        <dbReference type="EMBL" id="GBL44881.1"/>
    </source>
</evidence>
<evidence type="ECO:0000259" key="2">
    <source>
        <dbReference type="PROSITE" id="PS50801"/>
    </source>
</evidence>
<feature type="domain" description="STAS" evidence="2">
    <location>
        <begin position="283"/>
        <end position="385"/>
    </location>
</feature>
<dbReference type="AlphaFoldDB" id="A0A401JB56"/>
<evidence type="ECO:0000313" key="4">
    <source>
        <dbReference type="Proteomes" id="UP000286806"/>
    </source>
</evidence>
<sequence>MDFSFFRKDKSKPAPAKKSGKAEAIEAINQAPLTEEHFNSAPLQGGIDVVETGAKLAPGIEEAAMLYASDRADEAIVLLKTHLAGADAGDAQWRMLFDLYRMTRQREAFDQLALDYAVKRETSPPVWVDEATTRPQGKNISAEATKSSGQLFSLKGALDETSADRITLLQSAAGQGAIQLDLSGISSVTPAGSQLLKDALAQLQKKRAQLQIASGALISLLQQHTGDVAQHEPAHWLLLLQLYQVQGKQDEFEDLAVDYAVRFEVSPPSWETPAEVAQSIAPVAAEAAESASANAFAMHGVINGGSTALFEEFRAFSTARKEVELDLADVQRVEFASVNLFMEALMHLLQAGKRVRIIGGNEMVNVVLIVMGVDEMAEVMRRKAG</sequence>
<dbReference type="EMBL" id="BGOW01000003">
    <property type="protein sequence ID" value="GBL44881.1"/>
    <property type="molecule type" value="Genomic_DNA"/>
</dbReference>
<dbReference type="Proteomes" id="UP000286806">
    <property type="component" value="Unassembled WGS sequence"/>
</dbReference>
<comment type="caution">
    <text evidence="3">The sequence shown here is derived from an EMBL/GenBank/DDBJ whole genome shotgun (WGS) entry which is preliminary data.</text>
</comment>
<dbReference type="InterPro" id="IPR002645">
    <property type="entry name" value="STAS_dom"/>
</dbReference>
<organism evidence="3 4">
    <name type="scientific">Sulfuriferula multivorans</name>
    <dbReference type="NCBI Taxonomy" id="1559896"/>
    <lineage>
        <taxon>Bacteria</taxon>
        <taxon>Pseudomonadati</taxon>
        <taxon>Pseudomonadota</taxon>
        <taxon>Betaproteobacteria</taxon>
        <taxon>Nitrosomonadales</taxon>
        <taxon>Sulfuricellaceae</taxon>
        <taxon>Sulfuriferula</taxon>
    </lineage>
</organism>
<feature type="compositionally biased region" description="Basic and acidic residues" evidence="1">
    <location>
        <begin position="1"/>
        <end position="12"/>
    </location>
</feature>
<keyword evidence="4" id="KW-1185">Reference proteome</keyword>
<reference evidence="3 4" key="1">
    <citation type="journal article" date="2019" name="Front. Microbiol.">
        <title>Genomes of Neutrophilic Sulfur-Oxidizing Chemolithoautotrophs Representing 9 Proteobacterial Species From 8 Genera.</title>
        <authorList>
            <person name="Watanabe T."/>
            <person name="Kojima H."/>
            <person name="Umezawa K."/>
            <person name="Hori C."/>
            <person name="Takasuka T.E."/>
            <person name="Kato Y."/>
            <person name="Fukui M."/>
        </authorList>
    </citation>
    <scope>NUCLEOTIDE SEQUENCE [LARGE SCALE GENOMIC DNA]</scope>
    <source>
        <strain evidence="3 4">TTN</strain>
    </source>
</reference>
<dbReference type="RefSeq" id="WP_124703713.1">
    <property type="nucleotide sequence ID" value="NZ_BGOW01000003.1"/>
</dbReference>
<protein>
    <recommendedName>
        <fullName evidence="2">STAS domain-containing protein</fullName>
    </recommendedName>
</protein>
<gene>
    <name evidence="3" type="ORF">SFMTTN_0682</name>
</gene>
<dbReference type="PROSITE" id="PS50801">
    <property type="entry name" value="STAS"/>
    <property type="match status" value="1"/>
</dbReference>
<dbReference type="Pfam" id="PF13466">
    <property type="entry name" value="STAS_2"/>
    <property type="match status" value="1"/>
</dbReference>
<evidence type="ECO:0000256" key="1">
    <source>
        <dbReference type="SAM" id="MobiDB-lite"/>
    </source>
</evidence>
<accession>A0A401JB56</accession>
<proteinExistence type="predicted"/>
<dbReference type="InterPro" id="IPR036513">
    <property type="entry name" value="STAS_dom_sf"/>
</dbReference>
<dbReference type="InterPro" id="IPR058548">
    <property type="entry name" value="MlaB-like_STAS"/>
</dbReference>
<dbReference type="Gene3D" id="3.30.750.24">
    <property type="entry name" value="STAS domain"/>
    <property type="match status" value="1"/>
</dbReference>
<name>A0A401JB56_9PROT</name>